<dbReference type="NCBIfam" id="NF007894">
    <property type="entry name" value="PRK10598.1"/>
    <property type="match status" value="1"/>
</dbReference>
<accession>G9Y2C6</accession>
<comment type="caution">
    <text evidence="1">The sequence shown here is derived from an EMBL/GenBank/DDBJ whole genome shotgun (WGS) entry which is preliminary data.</text>
</comment>
<reference evidence="1 2" key="1">
    <citation type="submission" date="2011-08" db="EMBL/GenBank/DDBJ databases">
        <authorList>
            <person name="Weinstock G."/>
            <person name="Sodergren E."/>
            <person name="Clifton S."/>
            <person name="Fulton L."/>
            <person name="Fulton B."/>
            <person name="Courtney L."/>
            <person name="Fronick C."/>
            <person name="Harrison M."/>
            <person name="Strong C."/>
            <person name="Farmer C."/>
            <person name="Delahaunty K."/>
            <person name="Markovic C."/>
            <person name="Hall O."/>
            <person name="Minx P."/>
            <person name="Tomlinson C."/>
            <person name="Mitreva M."/>
            <person name="Hou S."/>
            <person name="Chen J."/>
            <person name="Wollam A."/>
            <person name="Pepin K.H."/>
            <person name="Johnson M."/>
            <person name="Bhonagiri V."/>
            <person name="Zhang X."/>
            <person name="Suruliraj S."/>
            <person name="Warren W."/>
            <person name="Chinwalla A."/>
            <person name="Mardis E.R."/>
            <person name="Wilson R.K."/>
        </authorList>
    </citation>
    <scope>NUCLEOTIDE SEQUENCE [LARGE SCALE GENOMIC DNA]</scope>
    <source>
        <strain evidence="1 2">ATCC 51873</strain>
    </source>
</reference>
<sequence length="230" mass="25708">MLWLVKFAPDKFAIHLPLQCNSNYLEYSFLISTLIFGIQRSDSMKKVIYLAGIVAAGLVLSACNKLTQYTITEQDMNQYLQKYNNFQKQIGISGLVNADITVDQLSSQIGRTDPNKITLTGHAKVNISSILGPQNSDMQITLQAQPVYNAEQGAIFLRDMELTDYTVKPEKMSGVMKAVVPYLNQSLKTYFNEKAVYTLDPNKSEKEALAKKLAKGIEIKPGEIIIPFTD</sequence>
<evidence type="ECO:0000313" key="1">
    <source>
        <dbReference type="EMBL" id="EHM46871.1"/>
    </source>
</evidence>
<name>G9Y2C6_HAFAL</name>
<gene>
    <name evidence="1" type="ORF">HMPREF0454_00738</name>
</gene>
<organism evidence="1 2">
    <name type="scientific">Hafnia alvei ATCC 51873</name>
    <dbReference type="NCBI Taxonomy" id="1002364"/>
    <lineage>
        <taxon>Bacteria</taxon>
        <taxon>Pseudomonadati</taxon>
        <taxon>Pseudomonadota</taxon>
        <taxon>Gammaproteobacteria</taxon>
        <taxon>Enterobacterales</taxon>
        <taxon>Hafniaceae</taxon>
        <taxon>Hafnia</taxon>
    </lineage>
</organism>
<proteinExistence type="predicted"/>
<dbReference type="Proteomes" id="UP000005959">
    <property type="component" value="Unassembled WGS sequence"/>
</dbReference>
<dbReference type="InterPro" id="IPR010835">
    <property type="entry name" value="DUF1439"/>
</dbReference>
<dbReference type="Gene3D" id="3.15.10.40">
    <property type="entry name" value="Uncharacterised protein PF07273, DUF1439"/>
    <property type="match status" value="1"/>
</dbReference>
<evidence type="ECO:0000313" key="2">
    <source>
        <dbReference type="Proteomes" id="UP000005959"/>
    </source>
</evidence>
<protein>
    <recommendedName>
        <fullName evidence="3">Lipoprotein</fullName>
    </recommendedName>
</protein>
<dbReference type="HOGENOM" id="CLU_105009_0_0_6"/>
<dbReference type="EMBL" id="AGCI01000010">
    <property type="protein sequence ID" value="EHM46871.1"/>
    <property type="molecule type" value="Genomic_DNA"/>
</dbReference>
<dbReference type="Pfam" id="PF07273">
    <property type="entry name" value="DUF1439"/>
    <property type="match status" value="1"/>
</dbReference>
<dbReference type="PATRIC" id="fig|1002364.3.peg.671"/>
<evidence type="ECO:0008006" key="3">
    <source>
        <dbReference type="Google" id="ProtNLM"/>
    </source>
</evidence>
<dbReference type="AlphaFoldDB" id="G9Y2C6"/>